<keyword evidence="3" id="KW-1185">Reference proteome</keyword>
<evidence type="ECO:0000313" key="2">
    <source>
        <dbReference type="EMBL" id="MDT2760614.1"/>
    </source>
</evidence>
<reference evidence="2" key="1">
    <citation type="submission" date="2023-03" db="EMBL/GenBank/DDBJ databases">
        <authorList>
            <person name="Shen W."/>
            <person name="Cai J."/>
        </authorList>
    </citation>
    <scope>NUCLEOTIDE SEQUENCE</scope>
    <source>
        <strain evidence="2">P66-3</strain>
    </source>
</reference>
<sequence>MAESFNVVQISSPKKEQFRVYSTTRYLGFETTSIKGKSNKVENRLRSNFRAKRRIQELLDINFADYFSLMTLTFKENIVDISVANTTFTRFIKRLKRYLVKKGISSSDFKYLCVVEAQKRGAIHYHVVNNLPEPIMYLDIINIWNDTIYKNDSISIKGGSVHIDYSQNDTYLTDNMSRYLGKYLLKNEVNPIFLGKKMYFSSRNLKKPVRNNYYKKFNTLEEPDVIGFLESDFSISLSGKKLFKKDVYYDKYSGEKILFLEYQ</sequence>
<evidence type="ECO:0000313" key="3">
    <source>
        <dbReference type="Proteomes" id="UP001181046"/>
    </source>
</evidence>
<accession>A0ABU3FD82</accession>
<proteinExistence type="predicted"/>
<comment type="caution">
    <text evidence="2">The sequence shown here is derived from an EMBL/GenBank/DDBJ whole genome shotgun (WGS) entry which is preliminary data.</text>
</comment>
<dbReference type="RefSeq" id="WP_311830494.1">
    <property type="nucleotide sequence ID" value="NZ_JARQAJ010000011.1"/>
</dbReference>
<name>A0ABU3FD82_9ENTE</name>
<evidence type="ECO:0000259" key="1">
    <source>
        <dbReference type="Pfam" id="PF23343"/>
    </source>
</evidence>
<dbReference type="InterPro" id="IPR056906">
    <property type="entry name" value="ORF2/G2P_dom"/>
</dbReference>
<dbReference type="Pfam" id="PF23343">
    <property type="entry name" value="REP_ORF2-G2P"/>
    <property type="match status" value="1"/>
</dbReference>
<organism evidence="2 3">
    <name type="scientific">Enterococcus xiangfangensis</name>
    <dbReference type="NCBI Taxonomy" id="1296537"/>
    <lineage>
        <taxon>Bacteria</taxon>
        <taxon>Bacillati</taxon>
        <taxon>Bacillota</taxon>
        <taxon>Bacilli</taxon>
        <taxon>Lactobacillales</taxon>
        <taxon>Enterococcaceae</taxon>
        <taxon>Enterococcus</taxon>
    </lineage>
</organism>
<dbReference type="Proteomes" id="UP001181046">
    <property type="component" value="Unassembled WGS sequence"/>
</dbReference>
<gene>
    <name evidence="2" type="ORF">P7H27_12690</name>
</gene>
<protein>
    <recommendedName>
        <fullName evidence="1">Replication-associated protein ORF2/G2P domain-containing protein</fullName>
    </recommendedName>
</protein>
<dbReference type="EMBL" id="JARQAJ010000011">
    <property type="protein sequence ID" value="MDT2760614.1"/>
    <property type="molecule type" value="Genomic_DNA"/>
</dbReference>
<feature type="domain" description="Replication-associated protein ORF2/G2P" evidence="1">
    <location>
        <begin position="69"/>
        <end position="187"/>
    </location>
</feature>